<dbReference type="Proteomes" id="UP000826195">
    <property type="component" value="Unassembled WGS sequence"/>
</dbReference>
<evidence type="ECO:0000313" key="2">
    <source>
        <dbReference type="EMBL" id="KAH0557599.1"/>
    </source>
</evidence>
<evidence type="ECO:0000256" key="1">
    <source>
        <dbReference type="SAM" id="MobiDB-lite"/>
    </source>
</evidence>
<organism evidence="2 3">
    <name type="scientific">Cotesia glomerata</name>
    <name type="common">Lepidopteran parasitic wasp</name>
    <name type="synonym">Apanteles glomeratus</name>
    <dbReference type="NCBI Taxonomy" id="32391"/>
    <lineage>
        <taxon>Eukaryota</taxon>
        <taxon>Metazoa</taxon>
        <taxon>Ecdysozoa</taxon>
        <taxon>Arthropoda</taxon>
        <taxon>Hexapoda</taxon>
        <taxon>Insecta</taxon>
        <taxon>Pterygota</taxon>
        <taxon>Neoptera</taxon>
        <taxon>Endopterygota</taxon>
        <taxon>Hymenoptera</taxon>
        <taxon>Apocrita</taxon>
        <taxon>Ichneumonoidea</taxon>
        <taxon>Braconidae</taxon>
        <taxon>Microgastrinae</taxon>
        <taxon>Cotesia</taxon>
    </lineage>
</organism>
<dbReference type="AlphaFoldDB" id="A0AAV7IX06"/>
<proteinExistence type="predicted"/>
<gene>
    <name evidence="2" type="ORF">KQX54_008895</name>
</gene>
<dbReference type="EMBL" id="JAHXZJ010000747">
    <property type="protein sequence ID" value="KAH0557599.1"/>
    <property type="molecule type" value="Genomic_DNA"/>
</dbReference>
<name>A0AAV7IX06_COTGL</name>
<feature type="compositionally biased region" description="Polar residues" evidence="1">
    <location>
        <begin position="310"/>
        <end position="321"/>
    </location>
</feature>
<evidence type="ECO:0000313" key="3">
    <source>
        <dbReference type="Proteomes" id="UP000826195"/>
    </source>
</evidence>
<protein>
    <recommendedName>
        <fullName evidence="4">BEN domain-containing protein</fullName>
    </recommendedName>
</protein>
<comment type="caution">
    <text evidence="2">The sequence shown here is derived from an EMBL/GenBank/DDBJ whole genome shotgun (WGS) entry which is preliminary data.</text>
</comment>
<reference evidence="2 3" key="1">
    <citation type="journal article" date="2021" name="J. Hered.">
        <title>A chromosome-level genome assembly of the parasitoid wasp, Cotesia glomerata (Hymenoptera: Braconidae).</title>
        <authorList>
            <person name="Pinto B.J."/>
            <person name="Weis J.J."/>
            <person name="Gamble T."/>
            <person name="Ode P.J."/>
            <person name="Paul R."/>
            <person name="Zaspel J.M."/>
        </authorList>
    </citation>
    <scope>NUCLEOTIDE SEQUENCE [LARGE SCALE GENOMIC DNA]</scope>
    <source>
        <strain evidence="2">CgM1</strain>
    </source>
</reference>
<sequence>MQEFTYALIWFISTRERFVVETSKLPKTRRKKGNVVKIIWEDSSTLISQRFDVKILELGSKSVLDKKRLLQEELKEGNKASKIQKTSLEHITKKKKPLFELNGCNSKNQKTSTPSMIIEKPVIKISPQLYNSEQSNLTEIDLLQSNQSTVNNSKNNQSSPIETDEPYHINHNNILPSTSGVQKFVKNHAQISEEHNIFFPKSAITYTEKRTEKSGNSNLSDWKNLVKEALIQIYGSNVGNFCAKGNVTSRTPINSQLFNALYTWANSRSEELITEKEFIQHINKIASNKRKNKNFTLASKTTITTGTSVQKCSLNPSSPGSKQLLYPPKIGSMNRDSGAAYNQDSDSTPSTASPLIFNQHDSSSIQQVNPDPRYDHDLGLRPTQSSTDSLLMPRQYDSSNVQQCYPYSSYSSASYQDQHFNYEYRETYPVSTPHQNIFDNNYSPVPGESKFQWPCMDTSVSDERNNVFMYSSHENIDQQQNYSNIMLTDEQKNYTNL</sequence>
<feature type="compositionally biased region" description="Polar residues" evidence="1">
    <location>
        <begin position="340"/>
        <end position="353"/>
    </location>
</feature>
<accession>A0AAV7IX06</accession>
<feature type="compositionally biased region" description="Polar residues" evidence="1">
    <location>
        <begin position="359"/>
        <end position="369"/>
    </location>
</feature>
<keyword evidence="3" id="KW-1185">Reference proteome</keyword>
<evidence type="ECO:0008006" key="4">
    <source>
        <dbReference type="Google" id="ProtNLM"/>
    </source>
</evidence>
<feature type="region of interest" description="Disordered" evidence="1">
    <location>
        <begin position="310"/>
        <end position="391"/>
    </location>
</feature>